<keyword evidence="1" id="KW-1133">Transmembrane helix</keyword>
<dbReference type="EMBL" id="MU853223">
    <property type="protein sequence ID" value="KAK4128773.1"/>
    <property type="molecule type" value="Genomic_DNA"/>
</dbReference>
<proteinExistence type="predicted"/>
<dbReference type="GeneID" id="87833590"/>
<evidence type="ECO:0000313" key="2">
    <source>
        <dbReference type="EMBL" id="KAK4128773.1"/>
    </source>
</evidence>
<protein>
    <submittedName>
        <fullName evidence="2">Uncharacterized protein</fullName>
    </submittedName>
</protein>
<name>A0AAN6U960_9PEZI</name>
<organism evidence="2 3">
    <name type="scientific">Parathielavia appendiculata</name>
    <dbReference type="NCBI Taxonomy" id="2587402"/>
    <lineage>
        <taxon>Eukaryota</taxon>
        <taxon>Fungi</taxon>
        <taxon>Dikarya</taxon>
        <taxon>Ascomycota</taxon>
        <taxon>Pezizomycotina</taxon>
        <taxon>Sordariomycetes</taxon>
        <taxon>Sordariomycetidae</taxon>
        <taxon>Sordariales</taxon>
        <taxon>Chaetomiaceae</taxon>
        <taxon>Parathielavia</taxon>
    </lineage>
</organism>
<sequence>MLLQREQELDNWMGVTGFPVPVVMVMSYACGYAYVMGSDHTSRVMLTHRPLLQYLRSGCTPIPVI</sequence>
<keyword evidence="3" id="KW-1185">Reference proteome</keyword>
<dbReference type="AlphaFoldDB" id="A0AAN6U960"/>
<gene>
    <name evidence="2" type="ORF">N657DRAFT_686256</name>
</gene>
<accession>A0AAN6U960</accession>
<evidence type="ECO:0000256" key="1">
    <source>
        <dbReference type="SAM" id="Phobius"/>
    </source>
</evidence>
<reference evidence="2" key="2">
    <citation type="submission" date="2023-05" db="EMBL/GenBank/DDBJ databases">
        <authorList>
            <consortium name="Lawrence Berkeley National Laboratory"/>
            <person name="Steindorff A."/>
            <person name="Hensen N."/>
            <person name="Bonometti L."/>
            <person name="Westerberg I."/>
            <person name="Brannstrom I.O."/>
            <person name="Guillou S."/>
            <person name="Cros-Aarteil S."/>
            <person name="Calhoun S."/>
            <person name="Haridas S."/>
            <person name="Kuo A."/>
            <person name="Mondo S."/>
            <person name="Pangilinan J."/>
            <person name="Riley R."/>
            <person name="Labutti K."/>
            <person name="Andreopoulos B."/>
            <person name="Lipzen A."/>
            <person name="Chen C."/>
            <person name="Yanf M."/>
            <person name="Daum C."/>
            <person name="Ng V."/>
            <person name="Clum A."/>
            <person name="Ohm R."/>
            <person name="Martin F."/>
            <person name="Silar P."/>
            <person name="Natvig D."/>
            <person name="Lalanne C."/>
            <person name="Gautier V."/>
            <person name="Ament-Velasquez S.L."/>
            <person name="Kruys A."/>
            <person name="Hutchinson M.I."/>
            <person name="Powell A.J."/>
            <person name="Barry K."/>
            <person name="Miller A.N."/>
            <person name="Grigoriev I.V."/>
            <person name="Debuchy R."/>
            <person name="Gladieux P."/>
            <person name="Thoren M.H."/>
            <person name="Johannesson H."/>
        </authorList>
    </citation>
    <scope>NUCLEOTIDE SEQUENCE</scope>
    <source>
        <strain evidence="2">CBS 731.68</strain>
    </source>
</reference>
<reference evidence="2" key="1">
    <citation type="journal article" date="2023" name="Mol. Phylogenet. Evol.">
        <title>Genome-scale phylogeny and comparative genomics of the fungal order Sordariales.</title>
        <authorList>
            <person name="Hensen N."/>
            <person name="Bonometti L."/>
            <person name="Westerberg I."/>
            <person name="Brannstrom I.O."/>
            <person name="Guillou S."/>
            <person name="Cros-Aarteil S."/>
            <person name="Calhoun S."/>
            <person name="Haridas S."/>
            <person name="Kuo A."/>
            <person name="Mondo S."/>
            <person name="Pangilinan J."/>
            <person name="Riley R."/>
            <person name="LaButti K."/>
            <person name="Andreopoulos B."/>
            <person name="Lipzen A."/>
            <person name="Chen C."/>
            <person name="Yan M."/>
            <person name="Daum C."/>
            <person name="Ng V."/>
            <person name="Clum A."/>
            <person name="Steindorff A."/>
            <person name="Ohm R.A."/>
            <person name="Martin F."/>
            <person name="Silar P."/>
            <person name="Natvig D.O."/>
            <person name="Lalanne C."/>
            <person name="Gautier V."/>
            <person name="Ament-Velasquez S.L."/>
            <person name="Kruys A."/>
            <person name="Hutchinson M.I."/>
            <person name="Powell A.J."/>
            <person name="Barry K."/>
            <person name="Miller A.N."/>
            <person name="Grigoriev I.V."/>
            <person name="Debuchy R."/>
            <person name="Gladieux P."/>
            <person name="Hiltunen Thoren M."/>
            <person name="Johannesson H."/>
        </authorList>
    </citation>
    <scope>NUCLEOTIDE SEQUENCE</scope>
    <source>
        <strain evidence="2">CBS 731.68</strain>
    </source>
</reference>
<keyword evidence="1" id="KW-0812">Transmembrane</keyword>
<evidence type="ECO:0000313" key="3">
    <source>
        <dbReference type="Proteomes" id="UP001302602"/>
    </source>
</evidence>
<dbReference type="Proteomes" id="UP001302602">
    <property type="component" value="Unassembled WGS sequence"/>
</dbReference>
<feature type="transmembrane region" description="Helical" evidence="1">
    <location>
        <begin position="12"/>
        <end position="35"/>
    </location>
</feature>
<dbReference type="PROSITE" id="PS51257">
    <property type="entry name" value="PROKAR_LIPOPROTEIN"/>
    <property type="match status" value="1"/>
</dbReference>
<dbReference type="RefSeq" id="XP_062652544.1">
    <property type="nucleotide sequence ID" value="XM_062796822.1"/>
</dbReference>
<comment type="caution">
    <text evidence="2">The sequence shown here is derived from an EMBL/GenBank/DDBJ whole genome shotgun (WGS) entry which is preliminary data.</text>
</comment>
<keyword evidence="1" id="KW-0472">Membrane</keyword>